<dbReference type="AlphaFoldDB" id="A0A0F8Y7W5"/>
<gene>
    <name evidence="1" type="ORF">LCGC14_3126980</name>
</gene>
<name>A0A0F8Y7W5_9ZZZZ</name>
<accession>A0A0F8Y7W5</accession>
<reference evidence="1" key="1">
    <citation type="journal article" date="2015" name="Nature">
        <title>Complex archaea that bridge the gap between prokaryotes and eukaryotes.</title>
        <authorList>
            <person name="Spang A."/>
            <person name="Saw J.H."/>
            <person name="Jorgensen S.L."/>
            <person name="Zaremba-Niedzwiedzka K."/>
            <person name="Martijn J."/>
            <person name="Lind A.E."/>
            <person name="van Eijk R."/>
            <person name="Schleper C."/>
            <person name="Guy L."/>
            <person name="Ettema T.J."/>
        </authorList>
    </citation>
    <scope>NUCLEOTIDE SEQUENCE</scope>
</reference>
<dbReference type="EMBL" id="LAZR01068117">
    <property type="protein sequence ID" value="KKK50244.1"/>
    <property type="molecule type" value="Genomic_DNA"/>
</dbReference>
<comment type="caution">
    <text evidence="1">The sequence shown here is derived from an EMBL/GenBank/DDBJ whole genome shotgun (WGS) entry which is preliminary data.</text>
</comment>
<sequence length="29" mass="3209">MLKLNDLDGFKLVNINYLATNDEVAAALE</sequence>
<proteinExistence type="predicted"/>
<protein>
    <submittedName>
        <fullName evidence="1">Uncharacterized protein</fullName>
    </submittedName>
</protein>
<organism evidence="1">
    <name type="scientific">marine sediment metagenome</name>
    <dbReference type="NCBI Taxonomy" id="412755"/>
    <lineage>
        <taxon>unclassified sequences</taxon>
        <taxon>metagenomes</taxon>
        <taxon>ecological metagenomes</taxon>
    </lineage>
</organism>
<feature type="non-terminal residue" evidence="1">
    <location>
        <position position="29"/>
    </location>
</feature>
<evidence type="ECO:0000313" key="1">
    <source>
        <dbReference type="EMBL" id="KKK50244.1"/>
    </source>
</evidence>